<keyword evidence="2" id="KW-1185">Reference proteome</keyword>
<evidence type="ECO:0008006" key="3">
    <source>
        <dbReference type="Google" id="ProtNLM"/>
    </source>
</evidence>
<accession>A0ABQ2IV74</accession>
<reference evidence="2" key="1">
    <citation type="journal article" date="2019" name="Int. J. Syst. Evol. Microbiol.">
        <title>The Global Catalogue of Microorganisms (GCM) 10K type strain sequencing project: providing services to taxonomists for standard genome sequencing and annotation.</title>
        <authorList>
            <consortium name="The Broad Institute Genomics Platform"/>
            <consortium name="The Broad Institute Genome Sequencing Center for Infectious Disease"/>
            <person name="Wu L."/>
            <person name="Ma J."/>
        </authorList>
    </citation>
    <scope>NUCLEOTIDE SEQUENCE [LARGE SCALE GENOMIC DNA]</scope>
    <source>
        <strain evidence="2">CGMCC 4.7323</strain>
    </source>
</reference>
<proteinExistence type="predicted"/>
<gene>
    <name evidence="1" type="ORF">GCM10012285_00030</name>
</gene>
<dbReference type="Proteomes" id="UP000600080">
    <property type="component" value="Unassembled WGS sequence"/>
</dbReference>
<comment type="caution">
    <text evidence="1">The sequence shown here is derived from an EMBL/GenBank/DDBJ whole genome shotgun (WGS) entry which is preliminary data.</text>
</comment>
<organism evidence="1 2">
    <name type="scientific">Streptomyces kronopolitis</name>
    <dbReference type="NCBI Taxonomy" id="1612435"/>
    <lineage>
        <taxon>Bacteria</taxon>
        <taxon>Bacillati</taxon>
        <taxon>Actinomycetota</taxon>
        <taxon>Actinomycetes</taxon>
        <taxon>Kitasatosporales</taxon>
        <taxon>Streptomycetaceae</taxon>
        <taxon>Streptomyces</taxon>
    </lineage>
</organism>
<protein>
    <recommendedName>
        <fullName evidence="3">Aminoglycoside phosphotransferase</fullName>
    </recommendedName>
</protein>
<evidence type="ECO:0000313" key="1">
    <source>
        <dbReference type="EMBL" id="GGN30688.1"/>
    </source>
</evidence>
<dbReference type="EMBL" id="BMND01000001">
    <property type="protein sequence ID" value="GGN30688.1"/>
    <property type="molecule type" value="Genomic_DNA"/>
</dbReference>
<sequence>MRESFDGAGNSGYIIQPAATVASMAPSFSTVQDVDLRVQPVDEVLDRVARSLQTRFHEGTVVRKRRSVGAHTDRDTWVRIERRSLDKITDQGWNGTERAARLKGVAMPTWRQCVVWQDEDGPVMWRADETSLLPGAPVGSAVLSDAPDLPEEWWSGLNASLDALTGHQTGRVATPDTEAITQDLVTTSIRDVFSDGFDTTVRRWTPAHADLNWANMTAPVFSLFDWEDWGSAPQGLDSASLWAASLAVPALADRVRQERRHDFESRDGKLMTLFVCSKILGLHAHPQDPRREPARRMADQVVEGLQAG</sequence>
<name>A0ABQ2IV74_9ACTN</name>
<evidence type="ECO:0000313" key="2">
    <source>
        <dbReference type="Proteomes" id="UP000600080"/>
    </source>
</evidence>